<dbReference type="STRING" id="760192.Halhy_0585"/>
<protein>
    <submittedName>
        <fullName evidence="4">Thioredoxin domain-containing protein</fullName>
    </submittedName>
</protein>
<dbReference type="InterPro" id="IPR013766">
    <property type="entry name" value="Thioredoxin_domain"/>
</dbReference>
<dbReference type="InterPro" id="IPR017937">
    <property type="entry name" value="Thioredoxin_CS"/>
</dbReference>
<dbReference type="PROSITE" id="PS00194">
    <property type="entry name" value="THIOREDOXIN_1"/>
    <property type="match status" value="1"/>
</dbReference>
<dbReference type="PROSITE" id="PS51352">
    <property type="entry name" value="THIOREDOXIN_2"/>
    <property type="match status" value="1"/>
</dbReference>
<keyword evidence="2" id="KW-0732">Signal</keyword>
<dbReference type="Proteomes" id="UP000008461">
    <property type="component" value="Chromosome"/>
</dbReference>
<dbReference type="GO" id="GO:0006950">
    <property type="term" value="P:response to stress"/>
    <property type="evidence" value="ECO:0007669"/>
    <property type="project" value="UniProtKB-ARBA"/>
</dbReference>
<reference key="2">
    <citation type="submission" date="2011-04" db="EMBL/GenBank/DDBJ databases">
        <title>Complete sequence of chromosome of Haliscomenobacter hydrossis DSM 1100.</title>
        <authorList>
            <consortium name="US DOE Joint Genome Institute (JGI-PGF)"/>
            <person name="Lucas S."/>
            <person name="Han J."/>
            <person name="Lapidus A."/>
            <person name="Bruce D."/>
            <person name="Goodwin L."/>
            <person name="Pitluck S."/>
            <person name="Peters L."/>
            <person name="Kyrpides N."/>
            <person name="Mavromatis K."/>
            <person name="Ivanova N."/>
            <person name="Ovchinnikova G."/>
            <person name="Pagani I."/>
            <person name="Daligault H."/>
            <person name="Detter J.C."/>
            <person name="Han C."/>
            <person name="Land M."/>
            <person name="Hauser L."/>
            <person name="Markowitz V."/>
            <person name="Cheng J.-F."/>
            <person name="Hugenholtz P."/>
            <person name="Woyke T."/>
            <person name="Wu D."/>
            <person name="Verbarg S."/>
            <person name="Frueling A."/>
            <person name="Brambilla E."/>
            <person name="Klenk H.-P."/>
            <person name="Eisen J.A."/>
        </authorList>
    </citation>
    <scope>NUCLEOTIDE SEQUENCE</scope>
    <source>
        <strain>DSM 1100</strain>
    </source>
</reference>
<dbReference type="SUPFAM" id="SSF81901">
    <property type="entry name" value="HCP-like"/>
    <property type="match status" value="1"/>
</dbReference>
<evidence type="ECO:0000256" key="2">
    <source>
        <dbReference type="SAM" id="SignalP"/>
    </source>
</evidence>
<dbReference type="InterPro" id="IPR012336">
    <property type="entry name" value="Thioredoxin-like_fold"/>
</dbReference>
<gene>
    <name evidence="4" type="ordered locus">Halhy_0585</name>
</gene>
<reference evidence="4 5" key="1">
    <citation type="journal article" date="2011" name="Stand. Genomic Sci.">
        <title>Complete genome sequence of Haliscomenobacter hydrossis type strain (O).</title>
        <authorList>
            <consortium name="US DOE Joint Genome Institute (JGI-PGF)"/>
            <person name="Daligault H."/>
            <person name="Lapidus A."/>
            <person name="Zeytun A."/>
            <person name="Nolan M."/>
            <person name="Lucas S."/>
            <person name="Del Rio T.G."/>
            <person name="Tice H."/>
            <person name="Cheng J.F."/>
            <person name="Tapia R."/>
            <person name="Han C."/>
            <person name="Goodwin L."/>
            <person name="Pitluck S."/>
            <person name="Liolios K."/>
            <person name="Pagani I."/>
            <person name="Ivanova N."/>
            <person name="Huntemann M."/>
            <person name="Mavromatis K."/>
            <person name="Mikhailova N."/>
            <person name="Pati A."/>
            <person name="Chen A."/>
            <person name="Palaniappan K."/>
            <person name="Land M."/>
            <person name="Hauser L."/>
            <person name="Brambilla E.M."/>
            <person name="Rohde M."/>
            <person name="Verbarg S."/>
            <person name="Goker M."/>
            <person name="Bristow J."/>
            <person name="Eisen J.A."/>
            <person name="Markowitz V."/>
            <person name="Hugenholtz P."/>
            <person name="Kyrpides N.C."/>
            <person name="Klenk H.P."/>
            <person name="Woyke T."/>
        </authorList>
    </citation>
    <scope>NUCLEOTIDE SEQUENCE [LARGE SCALE GENOMIC DNA]</scope>
    <source>
        <strain evidence="5">ATCC 27775 / DSM 1100 / LMG 10767 / O</strain>
    </source>
</reference>
<dbReference type="HOGENOM" id="CLU_032298_1_0_10"/>
<evidence type="ECO:0000313" key="4">
    <source>
        <dbReference type="EMBL" id="AEE48494.1"/>
    </source>
</evidence>
<organism evidence="4 5">
    <name type="scientific">Haliscomenobacter hydrossis (strain ATCC 27775 / DSM 1100 / LMG 10767 / O)</name>
    <dbReference type="NCBI Taxonomy" id="760192"/>
    <lineage>
        <taxon>Bacteria</taxon>
        <taxon>Pseudomonadati</taxon>
        <taxon>Bacteroidota</taxon>
        <taxon>Saprospiria</taxon>
        <taxon>Saprospirales</taxon>
        <taxon>Haliscomenobacteraceae</taxon>
        <taxon>Haliscomenobacter</taxon>
    </lineage>
</organism>
<dbReference type="Gene3D" id="3.40.30.10">
    <property type="entry name" value="Glutaredoxin"/>
    <property type="match status" value="1"/>
</dbReference>
<dbReference type="InterPro" id="IPR011990">
    <property type="entry name" value="TPR-like_helical_dom_sf"/>
</dbReference>
<dbReference type="CDD" id="cd02947">
    <property type="entry name" value="TRX_family"/>
    <property type="match status" value="1"/>
</dbReference>
<evidence type="ECO:0000313" key="5">
    <source>
        <dbReference type="Proteomes" id="UP000008461"/>
    </source>
</evidence>
<dbReference type="eggNOG" id="COG4232">
    <property type="taxonomic scope" value="Bacteria"/>
</dbReference>
<accession>F4L0I2</accession>
<dbReference type="OrthoDB" id="120730at2"/>
<dbReference type="InterPro" id="IPR036249">
    <property type="entry name" value="Thioredoxin-like_sf"/>
</dbReference>
<dbReference type="GO" id="GO:0045454">
    <property type="term" value="P:cell redox homeostasis"/>
    <property type="evidence" value="ECO:0007669"/>
    <property type="project" value="TreeGrafter"/>
</dbReference>
<feature type="chain" id="PRO_5003310510" evidence="2">
    <location>
        <begin position="24"/>
        <end position="444"/>
    </location>
</feature>
<dbReference type="AlphaFoldDB" id="F4L0I2"/>
<dbReference type="RefSeq" id="WP_013763058.1">
    <property type="nucleotide sequence ID" value="NC_015510.1"/>
</dbReference>
<feature type="domain" description="Thioredoxin" evidence="3">
    <location>
        <begin position="13"/>
        <end position="138"/>
    </location>
</feature>
<dbReference type="PANTHER" id="PTHR32234">
    <property type="entry name" value="THIOL:DISULFIDE INTERCHANGE PROTEIN DSBD"/>
    <property type="match status" value="1"/>
</dbReference>
<dbReference type="SUPFAM" id="SSF52833">
    <property type="entry name" value="Thioredoxin-like"/>
    <property type="match status" value="1"/>
</dbReference>
<dbReference type="GO" id="GO:0015035">
    <property type="term" value="F:protein-disulfide reductase activity"/>
    <property type="evidence" value="ECO:0007669"/>
    <property type="project" value="TreeGrafter"/>
</dbReference>
<keyword evidence="5" id="KW-1185">Reference proteome</keyword>
<evidence type="ECO:0000259" key="3">
    <source>
        <dbReference type="PROSITE" id="PS51352"/>
    </source>
</evidence>
<name>F4L0I2_HALH1</name>
<dbReference type="EMBL" id="CP002691">
    <property type="protein sequence ID" value="AEE48494.1"/>
    <property type="molecule type" value="Genomic_DNA"/>
</dbReference>
<dbReference type="KEGG" id="hhy:Halhy_0585"/>
<dbReference type="Gene3D" id="1.25.40.10">
    <property type="entry name" value="Tetratricopeptide repeat domain"/>
    <property type="match status" value="1"/>
</dbReference>
<feature type="signal peptide" evidence="2">
    <location>
        <begin position="1"/>
        <end position="23"/>
    </location>
</feature>
<sequence length="444" mass="49581">MNRFAFFVLLLGMGVGLVAQENAAGIAFQQGDFQAMLDKAKAENKLIFMDVYTTWCGPCKMLDKNTFSDAQVGNKFNAGFVNYKLDAEKGEGISLARKYGVRAYPNMLFINGQGELVHRVVGYRPAEELLKEGEAATQIAATMKPLSWFDENYAAKKTDKGFMQAYVTQLKMANKDNSKVVGEYFALLTPAEKVGEDAVKLAADNLTQLEGPAYELLSGIMKEAAKHPRAVLQVAYSSLMQVKSSTFQKALLTKDRKLLDKLIQVSKDTDGPAAAAQIEQYEMEFAKANGDMSLVRKTTEQKAGTFMKYTKEELAKMDREQYALFKKQAQLEGVDSTDSQYKMMQEMMQSAATKGTAMELNNLAYSYVESMTDKADWTKALAWSARSLELDRNAYYLDTYASLLYKLGRKAEAIKIATEALEKANPEQKEGFMENLDKMKKGTF</sequence>
<dbReference type="Pfam" id="PF13098">
    <property type="entry name" value="Thioredoxin_2"/>
    <property type="match status" value="1"/>
</dbReference>
<evidence type="ECO:0000256" key="1">
    <source>
        <dbReference type="ARBA" id="ARBA00023284"/>
    </source>
</evidence>
<keyword evidence="1" id="KW-0676">Redox-active center</keyword>
<proteinExistence type="predicted"/>
<dbReference type="PANTHER" id="PTHR32234:SF0">
    <property type="entry name" value="THIOL:DISULFIDE INTERCHANGE PROTEIN DSBD"/>
    <property type="match status" value="1"/>
</dbReference>